<feature type="region of interest" description="Disordered" evidence="1">
    <location>
        <begin position="94"/>
        <end position="115"/>
    </location>
</feature>
<feature type="region of interest" description="Disordered" evidence="1">
    <location>
        <begin position="473"/>
        <end position="493"/>
    </location>
</feature>
<dbReference type="InterPro" id="IPR050248">
    <property type="entry name" value="Polysacc_deacetylase_ArnD"/>
</dbReference>
<reference evidence="3" key="1">
    <citation type="submission" date="2021-01" db="EMBL/GenBank/DDBJ databases">
        <title>Whole genome shotgun sequence of Actinoplanes nipponensis NBRC 14063.</title>
        <authorList>
            <person name="Komaki H."/>
            <person name="Tamura T."/>
        </authorList>
    </citation>
    <scope>NUCLEOTIDE SEQUENCE</scope>
    <source>
        <strain evidence="3">NBRC 14063</strain>
    </source>
</reference>
<evidence type="ECO:0000313" key="4">
    <source>
        <dbReference type="Proteomes" id="UP000647172"/>
    </source>
</evidence>
<dbReference type="RefSeq" id="WP_239130950.1">
    <property type="nucleotide sequence ID" value="NZ_BOMQ01000084.1"/>
</dbReference>
<sequence>MPSLPSPRSAPDNGPRHAAQSAARARHGSALTATTGGFPHVQVLDGETAIGRHRRPESLADATVLRPPATIRVAGGRRTALELTPRRARLDGRRKVPAPRRPGAVGGPARGRHAKAGDPLAITVRPLPVVRDAAEAVRGWALAESGRPPVTGSHRAPGTLPIESWLLIGRRRQQALLAALVAVGLLLAVPMRPGSDPDVNPVNAADHGTVTATKAPARKPGKAPRQDAEPPAAAPKPTTTTPARPAAQPSGPARPAPSATTTAPAIPVPEGNGPARSLRTTGSTVVALTFDDGPDPVQTPKILELLAQHRVKATFCLVGTQVRRHPEIVRQIVAAGHTLCNHTWDHSLTIGQDKPGKIQADLRRTNEAIRAAVPGAQIPFFRAPGGNFTDALVQTAYADGMTSLYWEVDPRDWEHAEEEDDAAHVEKIVKGVQKDVRAGAIVLSHDFNQPDTILAYEQLLPWLTDNFALGIPEQPEPPAAAPSVAASPASGAL</sequence>
<dbReference type="Proteomes" id="UP000647172">
    <property type="component" value="Unassembled WGS sequence"/>
</dbReference>
<name>A0A919JQI0_9ACTN</name>
<dbReference type="AlphaFoldDB" id="A0A919JQI0"/>
<feature type="region of interest" description="Disordered" evidence="1">
    <location>
        <begin position="198"/>
        <end position="278"/>
    </location>
</feature>
<dbReference type="SUPFAM" id="SSF88713">
    <property type="entry name" value="Glycoside hydrolase/deacetylase"/>
    <property type="match status" value="1"/>
</dbReference>
<dbReference type="InterPro" id="IPR011330">
    <property type="entry name" value="Glyco_hydro/deAcase_b/a-brl"/>
</dbReference>
<gene>
    <name evidence="3" type="ORF">Ani05nite_69950</name>
</gene>
<evidence type="ECO:0000313" key="3">
    <source>
        <dbReference type="EMBL" id="GIE53461.1"/>
    </source>
</evidence>
<comment type="caution">
    <text evidence="3">The sequence shown here is derived from an EMBL/GenBank/DDBJ whole genome shotgun (WGS) entry which is preliminary data.</text>
</comment>
<keyword evidence="4" id="KW-1185">Reference proteome</keyword>
<feature type="region of interest" description="Disordered" evidence="1">
    <location>
        <begin position="1"/>
        <end position="41"/>
    </location>
</feature>
<dbReference type="GO" id="GO:0005975">
    <property type="term" value="P:carbohydrate metabolic process"/>
    <property type="evidence" value="ECO:0007669"/>
    <property type="project" value="InterPro"/>
</dbReference>
<proteinExistence type="predicted"/>
<dbReference type="PANTHER" id="PTHR10587">
    <property type="entry name" value="GLYCOSYL TRANSFERASE-RELATED"/>
    <property type="match status" value="1"/>
</dbReference>
<feature type="domain" description="NodB homology" evidence="2">
    <location>
        <begin position="284"/>
        <end position="474"/>
    </location>
</feature>
<dbReference type="Gene3D" id="3.20.20.370">
    <property type="entry name" value="Glycoside hydrolase/deacetylase"/>
    <property type="match status" value="1"/>
</dbReference>
<protein>
    <recommendedName>
        <fullName evidence="2">NodB homology domain-containing protein</fullName>
    </recommendedName>
</protein>
<feature type="compositionally biased region" description="Low complexity" evidence="1">
    <location>
        <begin position="229"/>
        <end position="265"/>
    </location>
</feature>
<dbReference type="PROSITE" id="PS51677">
    <property type="entry name" value="NODB"/>
    <property type="match status" value="1"/>
</dbReference>
<dbReference type="Pfam" id="PF01522">
    <property type="entry name" value="Polysacc_deac_1"/>
    <property type="match status" value="1"/>
</dbReference>
<dbReference type="InterPro" id="IPR002509">
    <property type="entry name" value="NODB_dom"/>
</dbReference>
<feature type="compositionally biased region" description="Low complexity" evidence="1">
    <location>
        <begin position="481"/>
        <end position="493"/>
    </location>
</feature>
<dbReference type="GO" id="GO:0016810">
    <property type="term" value="F:hydrolase activity, acting on carbon-nitrogen (but not peptide) bonds"/>
    <property type="evidence" value="ECO:0007669"/>
    <property type="project" value="InterPro"/>
</dbReference>
<accession>A0A919JQI0</accession>
<dbReference type="CDD" id="cd10917">
    <property type="entry name" value="CE4_NodB_like_6s_7s"/>
    <property type="match status" value="1"/>
</dbReference>
<organism evidence="3 4">
    <name type="scientific">Actinoplanes nipponensis</name>
    <dbReference type="NCBI Taxonomy" id="135950"/>
    <lineage>
        <taxon>Bacteria</taxon>
        <taxon>Bacillati</taxon>
        <taxon>Actinomycetota</taxon>
        <taxon>Actinomycetes</taxon>
        <taxon>Micromonosporales</taxon>
        <taxon>Micromonosporaceae</taxon>
        <taxon>Actinoplanes</taxon>
    </lineage>
</organism>
<evidence type="ECO:0000259" key="2">
    <source>
        <dbReference type="PROSITE" id="PS51677"/>
    </source>
</evidence>
<dbReference type="EMBL" id="BOMQ01000084">
    <property type="protein sequence ID" value="GIE53461.1"/>
    <property type="molecule type" value="Genomic_DNA"/>
</dbReference>
<evidence type="ECO:0000256" key="1">
    <source>
        <dbReference type="SAM" id="MobiDB-lite"/>
    </source>
</evidence>